<dbReference type="InterPro" id="IPR045851">
    <property type="entry name" value="AMP-bd_C_sf"/>
</dbReference>
<keyword evidence="3" id="KW-1185">Reference proteome</keyword>
<dbReference type="GO" id="GO:0016405">
    <property type="term" value="F:CoA-ligase activity"/>
    <property type="evidence" value="ECO:0007669"/>
    <property type="project" value="TreeGrafter"/>
</dbReference>
<comment type="caution">
    <text evidence="2">The sequence shown here is derived from an EMBL/GenBank/DDBJ whole genome shotgun (WGS) entry which is preliminary data.</text>
</comment>
<dbReference type="Pfam" id="PF13193">
    <property type="entry name" value="AMP-binding_C"/>
    <property type="match status" value="1"/>
</dbReference>
<organism evidence="2 3">
    <name type="scientific">Haemaphysalis longicornis</name>
    <name type="common">Bush tick</name>
    <dbReference type="NCBI Taxonomy" id="44386"/>
    <lineage>
        <taxon>Eukaryota</taxon>
        <taxon>Metazoa</taxon>
        <taxon>Ecdysozoa</taxon>
        <taxon>Arthropoda</taxon>
        <taxon>Chelicerata</taxon>
        <taxon>Arachnida</taxon>
        <taxon>Acari</taxon>
        <taxon>Parasitiformes</taxon>
        <taxon>Ixodida</taxon>
        <taxon>Ixodoidea</taxon>
        <taxon>Ixodidae</taxon>
        <taxon>Haemaphysalinae</taxon>
        <taxon>Haemaphysalis</taxon>
    </lineage>
</organism>
<reference evidence="2 3" key="1">
    <citation type="journal article" date="2020" name="Cell">
        <title>Large-Scale Comparative Analyses of Tick Genomes Elucidate Their Genetic Diversity and Vector Capacities.</title>
        <authorList>
            <consortium name="Tick Genome and Microbiome Consortium (TIGMIC)"/>
            <person name="Jia N."/>
            <person name="Wang J."/>
            <person name="Shi W."/>
            <person name="Du L."/>
            <person name="Sun Y."/>
            <person name="Zhan W."/>
            <person name="Jiang J.F."/>
            <person name="Wang Q."/>
            <person name="Zhang B."/>
            <person name="Ji P."/>
            <person name="Bell-Sakyi L."/>
            <person name="Cui X.M."/>
            <person name="Yuan T.T."/>
            <person name="Jiang B.G."/>
            <person name="Yang W.F."/>
            <person name="Lam T.T."/>
            <person name="Chang Q.C."/>
            <person name="Ding S.J."/>
            <person name="Wang X.J."/>
            <person name="Zhu J.G."/>
            <person name="Ruan X.D."/>
            <person name="Zhao L."/>
            <person name="Wei J.T."/>
            <person name="Ye R.Z."/>
            <person name="Que T.C."/>
            <person name="Du C.H."/>
            <person name="Zhou Y.H."/>
            <person name="Cheng J.X."/>
            <person name="Dai P.F."/>
            <person name="Guo W.B."/>
            <person name="Han X.H."/>
            <person name="Huang E.J."/>
            <person name="Li L.F."/>
            <person name="Wei W."/>
            <person name="Gao Y.C."/>
            <person name="Liu J.Z."/>
            <person name="Shao H.Z."/>
            <person name="Wang X."/>
            <person name="Wang C.C."/>
            <person name="Yang T.C."/>
            <person name="Huo Q.B."/>
            <person name="Li W."/>
            <person name="Chen H.Y."/>
            <person name="Chen S.E."/>
            <person name="Zhou L.G."/>
            <person name="Ni X.B."/>
            <person name="Tian J.H."/>
            <person name="Sheng Y."/>
            <person name="Liu T."/>
            <person name="Pan Y.S."/>
            <person name="Xia L.Y."/>
            <person name="Li J."/>
            <person name="Zhao F."/>
            <person name="Cao W.C."/>
        </authorList>
    </citation>
    <scope>NUCLEOTIDE SEQUENCE [LARGE SCALE GENOMIC DNA]</scope>
    <source>
        <strain evidence="2">HaeL-2018</strain>
    </source>
</reference>
<dbReference type="InterPro" id="IPR025110">
    <property type="entry name" value="AMP-bd_C"/>
</dbReference>
<dbReference type="Proteomes" id="UP000821853">
    <property type="component" value="Chromosome 4"/>
</dbReference>
<dbReference type="PANTHER" id="PTHR24096">
    <property type="entry name" value="LONG-CHAIN-FATTY-ACID--COA LIGASE"/>
    <property type="match status" value="1"/>
</dbReference>
<dbReference type="EMBL" id="JABSTR010000006">
    <property type="protein sequence ID" value="KAH9372449.1"/>
    <property type="molecule type" value="Genomic_DNA"/>
</dbReference>
<name>A0A9J6GCD6_HAELO</name>
<accession>A0A9J6GCD6</accession>
<proteinExistence type="predicted"/>
<dbReference type="OrthoDB" id="10253869at2759"/>
<feature type="domain" description="AMP-binding enzyme C-terminal" evidence="1">
    <location>
        <begin position="36"/>
        <end position="93"/>
    </location>
</feature>
<dbReference type="PANTHER" id="PTHR24096:SF422">
    <property type="entry name" value="BCDNA.GH02901"/>
    <property type="match status" value="1"/>
</dbReference>
<evidence type="ECO:0000313" key="3">
    <source>
        <dbReference type="Proteomes" id="UP000821853"/>
    </source>
</evidence>
<dbReference type="AlphaFoldDB" id="A0A9J6GCD6"/>
<evidence type="ECO:0000313" key="2">
    <source>
        <dbReference type="EMBL" id="KAH9372449.1"/>
    </source>
</evidence>
<dbReference type="Gene3D" id="3.30.300.30">
    <property type="match status" value="1"/>
</dbReference>
<sequence length="116" mass="12736">MIAGDMGYYDSEGSFFVTGRLKDLIKCMDQQVIPAELEDILAGDPAVRHVVVVGVPHPAFREAARAFVVLKKPLPSRDRETFMKSEAARLASLVGKFTHVDAAGPELLKTTCRLHI</sequence>
<evidence type="ECO:0000259" key="1">
    <source>
        <dbReference type="Pfam" id="PF13193"/>
    </source>
</evidence>
<gene>
    <name evidence="2" type="ORF">HPB48_012865</name>
</gene>
<dbReference type="SUPFAM" id="SSF56801">
    <property type="entry name" value="Acetyl-CoA synthetase-like"/>
    <property type="match status" value="1"/>
</dbReference>
<dbReference type="VEuPathDB" id="VectorBase:HLOH_047277"/>
<protein>
    <recommendedName>
        <fullName evidence="1">AMP-binding enzyme C-terminal domain-containing protein</fullName>
    </recommendedName>
</protein>